<gene>
    <name evidence="1" type="ORF">CF651_29930</name>
</gene>
<proteinExistence type="predicted"/>
<dbReference type="RefSeq" id="WP_094018532.1">
    <property type="nucleotide sequence ID" value="NZ_NMQW01000060.1"/>
</dbReference>
<dbReference type="AlphaFoldDB" id="A0A229UGY2"/>
<evidence type="ECO:0000313" key="2">
    <source>
        <dbReference type="Proteomes" id="UP000215509"/>
    </source>
</evidence>
<reference evidence="1 2" key="1">
    <citation type="submission" date="2017-07" db="EMBL/GenBank/DDBJ databases">
        <title>Genome sequencing and assembly of Paenibacillus rigui.</title>
        <authorList>
            <person name="Mayilraj S."/>
        </authorList>
    </citation>
    <scope>NUCLEOTIDE SEQUENCE [LARGE SCALE GENOMIC DNA]</scope>
    <source>
        <strain evidence="1 2">JCM 16352</strain>
    </source>
</reference>
<dbReference type="OrthoDB" id="2679107at2"/>
<protein>
    <submittedName>
        <fullName evidence="1">Uncharacterized protein</fullName>
    </submittedName>
</protein>
<keyword evidence="2" id="KW-1185">Reference proteome</keyword>
<name>A0A229UGY2_9BACL</name>
<accession>A0A229UGY2</accession>
<dbReference type="Proteomes" id="UP000215509">
    <property type="component" value="Unassembled WGS sequence"/>
</dbReference>
<comment type="caution">
    <text evidence="1">The sequence shown here is derived from an EMBL/GenBank/DDBJ whole genome shotgun (WGS) entry which is preliminary data.</text>
</comment>
<sequence length="225" mass="24322">MKRLYIIGLVTVFLTACHSSPGGNPAHSAKVNDVAPVNQASRHPEQEQEPGPEREELSRIKEVLSKHAAELEEKHHIKLLVAGVGSDHIMVKVRRSGDVEQTVPEAELEAWKQALFELVGSPFPLRLSVQTCCTAEAGVSGKITSFDKEHNRILIVSAFKKNGSGPDPEATWLSLAEDGVLITGGTKVSTGLDASIVGREAKAWTTGLMLQSYPRQASALKIEVE</sequence>
<dbReference type="EMBL" id="NMQW01000060">
    <property type="protein sequence ID" value="OXM82642.1"/>
    <property type="molecule type" value="Genomic_DNA"/>
</dbReference>
<dbReference type="PROSITE" id="PS51257">
    <property type="entry name" value="PROKAR_LIPOPROTEIN"/>
    <property type="match status" value="1"/>
</dbReference>
<evidence type="ECO:0000313" key="1">
    <source>
        <dbReference type="EMBL" id="OXM82642.1"/>
    </source>
</evidence>
<organism evidence="1 2">
    <name type="scientific">Paenibacillus rigui</name>
    <dbReference type="NCBI Taxonomy" id="554312"/>
    <lineage>
        <taxon>Bacteria</taxon>
        <taxon>Bacillati</taxon>
        <taxon>Bacillota</taxon>
        <taxon>Bacilli</taxon>
        <taxon>Bacillales</taxon>
        <taxon>Paenibacillaceae</taxon>
        <taxon>Paenibacillus</taxon>
    </lineage>
</organism>